<comment type="caution">
    <text evidence="1">The sequence shown here is derived from an EMBL/GenBank/DDBJ whole genome shotgun (WGS) entry which is preliminary data.</text>
</comment>
<dbReference type="SUPFAM" id="SSF51735">
    <property type="entry name" value="NAD(P)-binding Rossmann-fold domains"/>
    <property type="match status" value="1"/>
</dbReference>
<dbReference type="Gene3D" id="3.40.50.720">
    <property type="entry name" value="NAD(P)-binding Rossmann-like Domain"/>
    <property type="match status" value="1"/>
</dbReference>
<gene>
    <name evidence="1" type="ORF">BAE44_0024578</name>
</gene>
<dbReference type="OrthoDB" id="675611at2759"/>
<dbReference type="AlphaFoldDB" id="A0A1E5UNF0"/>
<name>A0A1E5UNF0_9POAL</name>
<dbReference type="InterPro" id="IPR002347">
    <property type="entry name" value="SDR_fam"/>
</dbReference>
<organism evidence="1 2">
    <name type="scientific">Dichanthelium oligosanthes</name>
    <dbReference type="NCBI Taxonomy" id="888268"/>
    <lineage>
        <taxon>Eukaryota</taxon>
        <taxon>Viridiplantae</taxon>
        <taxon>Streptophyta</taxon>
        <taxon>Embryophyta</taxon>
        <taxon>Tracheophyta</taxon>
        <taxon>Spermatophyta</taxon>
        <taxon>Magnoliopsida</taxon>
        <taxon>Liliopsida</taxon>
        <taxon>Poales</taxon>
        <taxon>Poaceae</taxon>
        <taxon>PACMAD clade</taxon>
        <taxon>Panicoideae</taxon>
        <taxon>Panicodae</taxon>
        <taxon>Paniceae</taxon>
        <taxon>Dichantheliinae</taxon>
        <taxon>Dichanthelium</taxon>
    </lineage>
</organism>
<dbReference type="STRING" id="888268.A0A1E5UNF0"/>
<evidence type="ECO:0008006" key="3">
    <source>
        <dbReference type="Google" id="ProtNLM"/>
    </source>
</evidence>
<dbReference type="PANTHER" id="PTHR48476">
    <property type="entry name" value="SHORT-CHAIN DEHYDROGENASE TIC 32, CHLOROPLASTIC-LIKE"/>
    <property type="match status" value="1"/>
</dbReference>
<reference evidence="1 2" key="1">
    <citation type="submission" date="2016-09" db="EMBL/GenBank/DDBJ databases">
        <title>The draft genome of Dichanthelium oligosanthes: A C3 panicoid grass species.</title>
        <authorList>
            <person name="Studer A.J."/>
            <person name="Schnable J.C."/>
            <person name="Brutnell T.P."/>
        </authorList>
    </citation>
    <scope>NUCLEOTIDE SEQUENCE [LARGE SCALE GENOMIC DNA]</scope>
    <source>
        <strain evidence="2">cv. Kellogg 1175</strain>
        <tissue evidence="1">Leaf</tissue>
    </source>
</reference>
<proteinExistence type="predicted"/>
<dbReference type="EMBL" id="LWDX02070175">
    <property type="protein sequence ID" value="OEL14403.1"/>
    <property type="molecule type" value="Genomic_DNA"/>
</dbReference>
<dbReference type="Proteomes" id="UP000095767">
    <property type="component" value="Unassembled WGS sequence"/>
</dbReference>
<dbReference type="InterPro" id="IPR036291">
    <property type="entry name" value="NAD(P)-bd_dom_sf"/>
</dbReference>
<dbReference type="Pfam" id="PF00106">
    <property type="entry name" value="adh_short"/>
    <property type="match status" value="1"/>
</dbReference>
<dbReference type="PANTHER" id="PTHR48476:SF1">
    <property type="entry name" value="SHORT-CHAIN DEHYDROGENASE TIC 32, CHLOROPLASTIC-LIKE"/>
    <property type="match status" value="1"/>
</dbReference>
<keyword evidence="2" id="KW-1185">Reference proteome</keyword>
<sequence length="95" mass="9883">MFGLLKRRSPSGFSSSSTTAEEVTVGIDGSCLVAIITGASSGIGAETCRVLALRGLHVVMGVRNTSAGECVKEEIVKKVPTAKIEVLELGCCLVW</sequence>
<evidence type="ECO:0000313" key="2">
    <source>
        <dbReference type="Proteomes" id="UP000095767"/>
    </source>
</evidence>
<accession>A0A1E5UNF0</accession>
<evidence type="ECO:0000313" key="1">
    <source>
        <dbReference type="EMBL" id="OEL14403.1"/>
    </source>
</evidence>
<dbReference type="InterPro" id="IPR055280">
    <property type="entry name" value="TIC32"/>
</dbReference>
<protein>
    <recommendedName>
        <fullName evidence="3">Short-chain dehydrogenase TIC 32, chloroplastic</fullName>
    </recommendedName>
</protein>